<organism evidence="9 10">
    <name type="scientific">Paraglomus occultum</name>
    <dbReference type="NCBI Taxonomy" id="144539"/>
    <lineage>
        <taxon>Eukaryota</taxon>
        <taxon>Fungi</taxon>
        <taxon>Fungi incertae sedis</taxon>
        <taxon>Mucoromycota</taxon>
        <taxon>Glomeromycotina</taxon>
        <taxon>Glomeromycetes</taxon>
        <taxon>Paraglomerales</taxon>
        <taxon>Paraglomeraceae</taxon>
        <taxon>Paraglomus</taxon>
    </lineage>
</organism>
<dbReference type="GO" id="GO:0003723">
    <property type="term" value="F:RNA binding"/>
    <property type="evidence" value="ECO:0007669"/>
    <property type="project" value="UniProtKB-UniRule"/>
</dbReference>
<dbReference type="InterPro" id="IPR014001">
    <property type="entry name" value="Helicase_ATP-bd"/>
</dbReference>
<evidence type="ECO:0000256" key="5">
    <source>
        <dbReference type="RuleBase" id="RU365068"/>
    </source>
</evidence>
<dbReference type="Pfam" id="PF00270">
    <property type="entry name" value="DEAD"/>
    <property type="match status" value="1"/>
</dbReference>
<accession>A0A9N9FPM4</accession>
<comment type="similarity">
    <text evidence="5">Belongs to the DEAD box helicase family.</text>
</comment>
<dbReference type="EC" id="3.6.4.13" evidence="5"/>
<dbReference type="GO" id="GO:0005524">
    <property type="term" value="F:ATP binding"/>
    <property type="evidence" value="ECO:0007669"/>
    <property type="project" value="UniProtKB-UniRule"/>
</dbReference>
<keyword evidence="2 5" id="KW-0378">Hydrolase</keyword>
<protein>
    <recommendedName>
        <fullName evidence="5">ATP-dependent RNA helicase</fullName>
        <ecNumber evidence="5">3.6.4.13</ecNumber>
    </recommendedName>
</protein>
<keyword evidence="1 5" id="KW-0547">Nucleotide-binding</keyword>
<reference evidence="9" key="1">
    <citation type="submission" date="2021-06" db="EMBL/GenBank/DDBJ databases">
        <authorList>
            <person name="Kallberg Y."/>
            <person name="Tangrot J."/>
            <person name="Rosling A."/>
        </authorList>
    </citation>
    <scope>NUCLEOTIDE SEQUENCE</scope>
    <source>
        <strain evidence="9">IA702</strain>
    </source>
</reference>
<keyword evidence="3 5" id="KW-0067">ATP-binding</keyword>
<dbReference type="PANTHER" id="PTHR24031">
    <property type="entry name" value="RNA HELICASE"/>
    <property type="match status" value="1"/>
</dbReference>
<keyword evidence="4 5" id="KW-0694">RNA-binding</keyword>
<gene>
    <name evidence="9" type="ORF">POCULU_LOCUS4912</name>
</gene>
<dbReference type="OrthoDB" id="193716at2759"/>
<dbReference type="GO" id="GO:0003724">
    <property type="term" value="F:RNA helicase activity"/>
    <property type="evidence" value="ECO:0007669"/>
    <property type="project" value="UniProtKB-EC"/>
</dbReference>
<dbReference type="CDD" id="cd18787">
    <property type="entry name" value="SF2_C_DEAD"/>
    <property type="match status" value="1"/>
</dbReference>
<dbReference type="SUPFAM" id="SSF52540">
    <property type="entry name" value="P-loop containing nucleoside triphosphate hydrolases"/>
    <property type="match status" value="1"/>
</dbReference>
<comment type="function">
    <text evidence="5">RNA helicase.</text>
</comment>
<proteinExistence type="inferred from homology"/>
<feature type="compositionally biased region" description="Gly residues" evidence="6">
    <location>
        <begin position="600"/>
        <end position="618"/>
    </location>
</feature>
<dbReference type="SMART" id="SM00490">
    <property type="entry name" value="HELICc"/>
    <property type="match status" value="1"/>
</dbReference>
<keyword evidence="5" id="KW-0347">Helicase</keyword>
<dbReference type="PROSITE" id="PS51194">
    <property type="entry name" value="HELICASE_CTER"/>
    <property type="match status" value="1"/>
</dbReference>
<dbReference type="EMBL" id="CAJVPJ010000684">
    <property type="protein sequence ID" value="CAG8548805.1"/>
    <property type="molecule type" value="Genomic_DNA"/>
</dbReference>
<evidence type="ECO:0000256" key="3">
    <source>
        <dbReference type="ARBA" id="ARBA00022840"/>
    </source>
</evidence>
<feature type="compositionally biased region" description="Basic and acidic residues" evidence="6">
    <location>
        <begin position="579"/>
        <end position="599"/>
    </location>
</feature>
<evidence type="ECO:0000259" key="8">
    <source>
        <dbReference type="PROSITE" id="PS51194"/>
    </source>
</evidence>
<comment type="domain">
    <text evidence="5">The Q motif is unique to and characteristic of the DEAD box family of RNA helicases and controls ATP binding and hydrolysis.</text>
</comment>
<evidence type="ECO:0000313" key="10">
    <source>
        <dbReference type="Proteomes" id="UP000789572"/>
    </source>
</evidence>
<dbReference type="InterPro" id="IPR001650">
    <property type="entry name" value="Helicase_C-like"/>
</dbReference>
<name>A0A9N9FPM4_9GLOM</name>
<dbReference type="GO" id="GO:0016787">
    <property type="term" value="F:hydrolase activity"/>
    <property type="evidence" value="ECO:0007669"/>
    <property type="project" value="UniProtKB-KW"/>
</dbReference>
<feature type="domain" description="Helicase ATP-binding" evidence="7">
    <location>
        <begin position="110"/>
        <end position="290"/>
    </location>
</feature>
<comment type="caution">
    <text evidence="9">The sequence shown here is derived from an EMBL/GenBank/DDBJ whole genome shotgun (WGS) entry which is preliminary data.</text>
</comment>
<dbReference type="Pfam" id="PF00271">
    <property type="entry name" value="Helicase_C"/>
    <property type="match status" value="1"/>
</dbReference>
<feature type="domain" description="Helicase C-terminal" evidence="8">
    <location>
        <begin position="320"/>
        <end position="472"/>
    </location>
</feature>
<feature type="compositionally biased region" description="Basic and acidic residues" evidence="6">
    <location>
        <begin position="549"/>
        <end position="572"/>
    </location>
</feature>
<dbReference type="Gene3D" id="3.40.50.300">
    <property type="entry name" value="P-loop containing nucleotide triphosphate hydrolases"/>
    <property type="match status" value="2"/>
</dbReference>
<evidence type="ECO:0000256" key="6">
    <source>
        <dbReference type="SAM" id="MobiDB-lite"/>
    </source>
</evidence>
<evidence type="ECO:0000256" key="2">
    <source>
        <dbReference type="ARBA" id="ARBA00022801"/>
    </source>
</evidence>
<comment type="catalytic activity">
    <reaction evidence="5">
        <text>ATP + H2O = ADP + phosphate + H(+)</text>
        <dbReference type="Rhea" id="RHEA:13065"/>
        <dbReference type="ChEBI" id="CHEBI:15377"/>
        <dbReference type="ChEBI" id="CHEBI:15378"/>
        <dbReference type="ChEBI" id="CHEBI:30616"/>
        <dbReference type="ChEBI" id="CHEBI:43474"/>
        <dbReference type="ChEBI" id="CHEBI:456216"/>
        <dbReference type="EC" id="3.6.4.13"/>
    </reaction>
</comment>
<evidence type="ECO:0000256" key="4">
    <source>
        <dbReference type="ARBA" id="ARBA00022884"/>
    </source>
</evidence>
<dbReference type="Proteomes" id="UP000789572">
    <property type="component" value="Unassembled WGS sequence"/>
</dbReference>
<keyword evidence="10" id="KW-1185">Reference proteome</keyword>
<evidence type="ECO:0000313" key="9">
    <source>
        <dbReference type="EMBL" id="CAG8548805.1"/>
    </source>
</evidence>
<dbReference type="AlphaFoldDB" id="A0A9N9FPM4"/>
<evidence type="ECO:0000259" key="7">
    <source>
        <dbReference type="PROSITE" id="PS51192"/>
    </source>
</evidence>
<dbReference type="InterPro" id="IPR011545">
    <property type="entry name" value="DEAD/DEAH_box_helicase_dom"/>
</dbReference>
<evidence type="ECO:0000256" key="1">
    <source>
        <dbReference type="ARBA" id="ARBA00022741"/>
    </source>
</evidence>
<dbReference type="SMART" id="SM00487">
    <property type="entry name" value="DEXDc"/>
    <property type="match status" value="1"/>
</dbReference>
<sequence length="630" mass="71326">MSVQSSILNVWSRTATVLNHSLSLKNVVKYGRIRKPVFELESRVRLETRRKFSSLSDVIVKSEENPPVVSKAEYVPARFSSIKMIDEQTQRALKQVFKYENMSKVQDAVLSMSPVTGDLFVKAKTGTGKTLAFLIPAIQTALRTEDRRDRGRRVSILVISPTRELAMQIAEEARKITYFHNFEVHCLVGGEPKSRQIRDLLRKRVDIVVGTPGRLTDLIESVQDFRRQCEGIKTLVLDEADQLLDMGFRQDIERLIEFYPKDRQTFLFSATISPEIREISRFALKKDYTYIDTVDPNDVNTNIQVKQSYISCPWEYHIATLRHIIREHKKQHQNAKIIAFLPTRLGTQLYAELFRILDEVMVFEIHSGKAQDQRSRVSERFRKTPRNAMLVTSDVSARGVDYPGVTLVLQIGAPSSKEQYIHRLGRTGRAGKEGEGILVLAPFEKKFLREVKGLPLQEMQLPEINKDDPSIERVVQQINADMVDSAFRAFLGYYVGKSDVIGARKETVLDAGAEFAASFGLNPPPHISPRLRQALGLTDGRRSSGRSSSSERRFGSRSSLDRRGGYNDRDSYRNNSYGGRDDYDGRDNYGGRGGDRGDYGGRGAYGGRGDYGDRGGYGSRSSRSSIRHTY</sequence>
<dbReference type="InterPro" id="IPR027417">
    <property type="entry name" value="P-loop_NTPase"/>
</dbReference>
<dbReference type="PROSITE" id="PS51192">
    <property type="entry name" value="HELICASE_ATP_BIND_1"/>
    <property type="match status" value="1"/>
</dbReference>
<feature type="region of interest" description="Disordered" evidence="6">
    <location>
        <begin position="537"/>
        <end position="630"/>
    </location>
</feature>